<evidence type="ECO:0000313" key="2">
    <source>
        <dbReference type="EMBL" id="MCX5464213.1"/>
    </source>
</evidence>
<dbReference type="InterPro" id="IPR001173">
    <property type="entry name" value="Glyco_trans_2-like"/>
</dbReference>
<reference evidence="2 3" key="1">
    <citation type="submission" date="2022-11" db="EMBL/GenBank/DDBJ databases">
        <title>Biodiversity and phylogenetic relationships of bacteria.</title>
        <authorList>
            <person name="Machado R.A.R."/>
            <person name="Bhat A."/>
            <person name="Loulou A."/>
            <person name="Kallel S."/>
        </authorList>
    </citation>
    <scope>NUCLEOTIDE SEQUENCE [LARGE SCALE GENOMIC DNA]</scope>
    <source>
        <strain evidence="2 3">DSM 13975</strain>
    </source>
</reference>
<name>A0ABT3VR09_9BURK</name>
<evidence type="ECO:0000259" key="1">
    <source>
        <dbReference type="Pfam" id="PF00535"/>
    </source>
</evidence>
<keyword evidence="3" id="KW-1185">Reference proteome</keyword>
<accession>A0ABT3VR09</accession>
<dbReference type="Pfam" id="PF00535">
    <property type="entry name" value="Glycos_transf_2"/>
    <property type="match status" value="1"/>
</dbReference>
<proteinExistence type="predicted"/>
<dbReference type="Proteomes" id="UP001209916">
    <property type="component" value="Unassembled WGS sequence"/>
</dbReference>
<dbReference type="RefSeq" id="WP_266120726.1">
    <property type="nucleotide sequence ID" value="NZ_JAPKNA010000002.1"/>
</dbReference>
<comment type="caution">
    <text evidence="2">The sequence shown here is derived from an EMBL/GenBank/DDBJ whole genome shotgun (WGS) entry which is preliminary data.</text>
</comment>
<gene>
    <name evidence="2" type="ORF">OSH09_08455</name>
</gene>
<dbReference type="PANTHER" id="PTHR43179:SF7">
    <property type="entry name" value="RHAMNOSYLTRANSFERASE WBBL"/>
    <property type="match status" value="1"/>
</dbReference>
<dbReference type="Gene3D" id="3.90.550.10">
    <property type="entry name" value="Spore Coat Polysaccharide Biosynthesis Protein SpsA, Chain A"/>
    <property type="match status" value="1"/>
</dbReference>
<dbReference type="InterPro" id="IPR029044">
    <property type="entry name" value="Nucleotide-diphossugar_trans"/>
</dbReference>
<evidence type="ECO:0000313" key="3">
    <source>
        <dbReference type="Proteomes" id="UP001209916"/>
    </source>
</evidence>
<dbReference type="EMBL" id="JAPKNA010000002">
    <property type="protein sequence ID" value="MCX5464213.1"/>
    <property type="molecule type" value="Genomic_DNA"/>
</dbReference>
<protein>
    <submittedName>
        <fullName evidence="2">Glycosyltransferase family 2 protein</fullName>
    </submittedName>
</protein>
<dbReference type="PANTHER" id="PTHR43179">
    <property type="entry name" value="RHAMNOSYLTRANSFERASE WBBL"/>
    <property type="match status" value="1"/>
</dbReference>
<feature type="domain" description="Glycosyltransferase 2-like" evidence="1">
    <location>
        <begin position="13"/>
        <end position="111"/>
    </location>
</feature>
<organism evidence="2 3">
    <name type="scientific">Alcaligenes parafaecalis</name>
    <dbReference type="NCBI Taxonomy" id="171260"/>
    <lineage>
        <taxon>Bacteria</taxon>
        <taxon>Pseudomonadati</taxon>
        <taxon>Pseudomonadota</taxon>
        <taxon>Betaproteobacteria</taxon>
        <taxon>Burkholderiales</taxon>
        <taxon>Alcaligenaceae</taxon>
        <taxon>Alcaligenes</taxon>
    </lineage>
</organism>
<sequence length="293" mass="32734">MNNVVQSAPWVDFILVNYNGGKKIVDTINSIKQFSTKHAYSITVVDNDSTDLSCSLIAQQHPDTQIIKAHANHGFGKACNIGAAHTQAPNILLINPDAKLQTDVLSIFEQFLNSYPDSPPPILGGSALGIKGQPDFAFERFPNCFTLLLKAVGLGRLLRSKHPLTAPTQVDHVSGSLLFISREQYEALSGFDEQFFLYFEETDLQFRAREMGILSYHIPAAQYFHEAGGTFTDKSFRGRCYSAGMKVYLRKRYGTAGKFIFAVYDVLDKFTRPARHLVKCLLREHKPNAPQSQ</sequence>
<dbReference type="SUPFAM" id="SSF53448">
    <property type="entry name" value="Nucleotide-diphospho-sugar transferases"/>
    <property type="match status" value="1"/>
</dbReference>